<gene>
    <name evidence="3" type="primary">prpF</name>
    <name evidence="3" type="ORF">V6W80_15245</name>
</gene>
<evidence type="ECO:0000313" key="3">
    <source>
        <dbReference type="EMBL" id="WWM65077.1"/>
    </source>
</evidence>
<comment type="similarity">
    <text evidence="1">Belongs to the PrpF family.</text>
</comment>
<organism evidence="3 4">
    <name type="scientific">Pseudomonas benzopyrenica</name>
    <dbReference type="NCBI Taxonomy" id="2993566"/>
    <lineage>
        <taxon>Bacteria</taxon>
        <taxon>Pseudomonadati</taxon>
        <taxon>Pseudomonadota</taxon>
        <taxon>Gammaproteobacteria</taxon>
        <taxon>Pseudomonadales</taxon>
        <taxon>Pseudomonadaceae</taxon>
        <taxon>Pseudomonas</taxon>
    </lineage>
</organism>
<sequence length="382" mass="39980">MTQQRIPAVYMRGGTSKGVFFLDKDVPPAGPQRDAFMLRVIGSPDPYGKQIDGMGAATSSTSKVVIIGKSARDDADVDYLFGAPSIENPVVDWSGNCGNLSSAVGPFAIAQGLVDAPRDGIATVRIWQVNIQKHIIAHVPMRDGEVVEEGDFVLDGVAFPAAEVVVEFMHPGGSGGNILPTGNTIDELDIPGFPALPATLLNAGNPTIFVEADRVGLVGTETQEQVNGNTELLAQLETIRAHCTVAMGLAATPEEATSLRPHTPKLCLVAKPASYVAAGGKQVEAAEIDVIARIVSMGKLHHAITGTGAVAVAVAAALEGTLVNRIAGDIGNRQVQMGHTAGTVAVGAQTQQINGAWVVEKAVMSRSARRLMEGWVLLPEQY</sequence>
<dbReference type="EMBL" id="CP145723">
    <property type="protein sequence ID" value="WWM65077.1"/>
    <property type="molecule type" value="Genomic_DNA"/>
</dbReference>
<dbReference type="SUPFAM" id="SSF54506">
    <property type="entry name" value="Diaminopimelate epimerase-like"/>
    <property type="match status" value="2"/>
</dbReference>
<dbReference type="InterPro" id="IPR007400">
    <property type="entry name" value="PrpF-like"/>
</dbReference>
<evidence type="ECO:0000256" key="2">
    <source>
        <dbReference type="ARBA" id="ARBA00023235"/>
    </source>
</evidence>
<dbReference type="Pfam" id="PF04303">
    <property type="entry name" value="PrpF"/>
    <property type="match status" value="1"/>
</dbReference>
<dbReference type="PANTHER" id="PTHR43709">
    <property type="entry name" value="ACONITATE ISOMERASE-RELATED"/>
    <property type="match status" value="1"/>
</dbReference>
<dbReference type="Gene3D" id="3.10.310.10">
    <property type="entry name" value="Diaminopimelate Epimerase, Chain A, domain 1"/>
    <property type="match status" value="2"/>
</dbReference>
<dbReference type="RefSeq" id="WP_338544721.1">
    <property type="nucleotide sequence ID" value="NZ_CP145723.1"/>
</dbReference>
<reference evidence="3 4" key="1">
    <citation type="submission" date="2024-02" db="EMBL/GenBank/DDBJ databases">
        <title>The whole genome sequence of Pseudomonas benzopyrenica MLY92.</title>
        <authorList>
            <person name="Liu Y."/>
        </authorList>
    </citation>
    <scope>NUCLEOTIDE SEQUENCE [LARGE SCALE GENOMIC DNA]</scope>
    <source>
        <strain evidence="3 4">MLY92</strain>
    </source>
</reference>
<keyword evidence="4" id="KW-1185">Reference proteome</keyword>
<dbReference type="InterPro" id="IPR012709">
    <property type="entry name" value="PrpF"/>
</dbReference>
<dbReference type="GO" id="GO:0016853">
    <property type="term" value="F:isomerase activity"/>
    <property type="evidence" value="ECO:0007669"/>
    <property type="project" value="UniProtKB-KW"/>
</dbReference>
<evidence type="ECO:0000256" key="1">
    <source>
        <dbReference type="ARBA" id="ARBA00007673"/>
    </source>
</evidence>
<dbReference type="Proteomes" id="UP001372714">
    <property type="component" value="Chromosome"/>
</dbReference>
<keyword evidence="2 3" id="KW-0413">Isomerase</keyword>
<protein>
    <submittedName>
        <fullName evidence="3">2-methylaconitate cis-trans isomerase PrpF</fullName>
    </submittedName>
</protein>
<accession>A0ABZ2FMC4</accession>
<evidence type="ECO:0000313" key="4">
    <source>
        <dbReference type="Proteomes" id="UP001372714"/>
    </source>
</evidence>
<name>A0ABZ2FMC4_9PSED</name>
<proteinExistence type="inferred from homology"/>
<dbReference type="NCBIfam" id="TIGR02334">
    <property type="entry name" value="prpF"/>
    <property type="match status" value="1"/>
</dbReference>
<dbReference type="PANTHER" id="PTHR43709:SF2">
    <property type="entry name" value="DUF453 DOMAIN PROTEIN (AFU_ORTHOLOGUE AFUA_6G00360)"/>
    <property type="match status" value="1"/>
</dbReference>